<protein>
    <submittedName>
        <fullName evidence="2">Uncharacterized protein</fullName>
    </submittedName>
</protein>
<dbReference type="EMBL" id="GBRH01209379">
    <property type="protein sequence ID" value="JAD88516.1"/>
    <property type="molecule type" value="Transcribed_RNA"/>
</dbReference>
<evidence type="ECO:0000256" key="1">
    <source>
        <dbReference type="SAM" id="MobiDB-lite"/>
    </source>
</evidence>
<accession>A0A0A9DL54</accession>
<sequence length="192" mass="19920">MEKAASLATLLHGIRSPLATVTDAEPRRIMVRPVRLATASAMKLCVDPESMSARRSTSPTRSRICMVSLVCTPAIAWSEIRGSCASSVCSAGVSSSAASAKLLSRKKRRWHTRLCPRPNFSLQLKQSPCRRRSSISCADRRRTGLPSTVIVAAGLAATVGGAGRASCRGGAGSKPRSCCRGGAGGGASAAAH</sequence>
<proteinExistence type="predicted"/>
<reference evidence="2" key="2">
    <citation type="journal article" date="2015" name="Data Brief">
        <title>Shoot transcriptome of the giant reed, Arundo donax.</title>
        <authorList>
            <person name="Barrero R.A."/>
            <person name="Guerrero F.D."/>
            <person name="Moolhuijzen P."/>
            <person name="Goolsby J.A."/>
            <person name="Tidwell J."/>
            <person name="Bellgard S.E."/>
            <person name="Bellgard M.I."/>
        </authorList>
    </citation>
    <scope>NUCLEOTIDE SEQUENCE</scope>
    <source>
        <tissue evidence="2">Shoot tissue taken approximately 20 cm above the soil surface</tissue>
    </source>
</reference>
<dbReference type="AlphaFoldDB" id="A0A0A9DL54"/>
<organism evidence="2">
    <name type="scientific">Arundo donax</name>
    <name type="common">Giant reed</name>
    <name type="synonym">Donax arundinaceus</name>
    <dbReference type="NCBI Taxonomy" id="35708"/>
    <lineage>
        <taxon>Eukaryota</taxon>
        <taxon>Viridiplantae</taxon>
        <taxon>Streptophyta</taxon>
        <taxon>Embryophyta</taxon>
        <taxon>Tracheophyta</taxon>
        <taxon>Spermatophyta</taxon>
        <taxon>Magnoliopsida</taxon>
        <taxon>Liliopsida</taxon>
        <taxon>Poales</taxon>
        <taxon>Poaceae</taxon>
        <taxon>PACMAD clade</taxon>
        <taxon>Arundinoideae</taxon>
        <taxon>Arundineae</taxon>
        <taxon>Arundo</taxon>
    </lineage>
</organism>
<evidence type="ECO:0000313" key="2">
    <source>
        <dbReference type="EMBL" id="JAD88516.1"/>
    </source>
</evidence>
<feature type="compositionally biased region" description="Gly residues" evidence="1">
    <location>
        <begin position="181"/>
        <end position="192"/>
    </location>
</feature>
<feature type="region of interest" description="Disordered" evidence="1">
    <location>
        <begin position="169"/>
        <end position="192"/>
    </location>
</feature>
<name>A0A0A9DL54_ARUDO</name>
<reference evidence="2" key="1">
    <citation type="submission" date="2014-09" db="EMBL/GenBank/DDBJ databases">
        <authorList>
            <person name="Magalhaes I.L.F."/>
            <person name="Oliveira U."/>
            <person name="Santos F.R."/>
            <person name="Vidigal T.H.D.A."/>
            <person name="Brescovit A.D."/>
            <person name="Santos A.J."/>
        </authorList>
    </citation>
    <scope>NUCLEOTIDE SEQUENCE</scope>
    <source>
        <tissue evidence="2">Shoot tissue taken approximately 20 cm above the soil surface</tissue>
    </source>
</reference>